<dbReference type="Gene3D" id="2.30.29.30">
    <property type="entry name" value="Pleckstrin-homology domain (PH domain)/Phosphotyrosine-binding domain (PTB)"/>
    <property type="match status" value="1"/>
</dbReference>
<dbReference type="PANTHER" id="PTHR23281">
    <property type="entry name" value="MERLIN/MOESIN/EZRIN/RADIXIN"/>
    <property type="match status" value="1"/>
</dbReference>
<dbReference type="FunFam" id="2.30.29.30:FF:000003">
    <property type="entry name" value="Radixin isoform 1"/>
    <property type="match status" value="1"/>
</dbReference>
<dbReference type="InterPro" id="IPR018979">
    <property type="entry name" value="FERM_N"/>
</dbReference>
<dbReference type="Pfam" id="PF09379">
    <property type="entry name" value="FERM_N"/>
    <property type="match status" value="1"/>
</dbReference>
<reference evidence="7" key="2">
    <citation type="submission" date="2025-09" db="UniProtKB">
        <authorList>
            <consortium name="Ensembl"/>
        </authorList>
    </citation>
    <scope>IDENTIFICATION</scope>
</reference>
<dbReference type="SMART" id="SM01196">
    <property type="entry name" value="FERM_C"/>
    <property type="match status" value="1"/>
</dbReference>
<evidence type="ECO:0000256" key="5">
    <source>
        <dbReference type="SAM" id="Coils"/>
    </source>
</evidence>
<evidence type="ECO:0000313" key="8">
    <source>
        <dbReference type="Proteomes" id="UP000472270"/>
    </source>
</evidence>
<evidence type="ECO:0000256" key="3">
    <source>
        <dbReference type="ARBA" id="ARBA00023136"/>
    </source>
</evidence>
<evidence type="ECO:0000256" key="2">
    <source>
        <dbReference type="ARBA" id="ARBA00022475"/>
    </source>
</evidence>
<dbReference type="InterPro" id="IPR041789">
    <property type="entry name" value="ERM_FERM_C"/>
</dbReference>
<dbReference type="InterPro" id="IPR019749">
    <property type="entry name" value="Band_41_domain"/>
</dbReference>
<dbReference type="AlphaFoldDB" id="A0A673JGL4"/>
<dbReference type="InterPro" id="IPR000299">
    <property type="entry name" value="FERM_domain"/>
</dbReference>
<reference evidence="7" key="1">
    <citation type="submission" date="2025-08" db="UniProtKB">
        <authorList>
            <consortium name="Ensembl"/>
        </authorList>
    </citation>
    <scope>IDENTIFICATION</scope>
</reference>
<dbReference type="GO" id="GO:0003779">
    <property type="term" value="F:actin binding"/>
    <property type="evidence" value="ECO:0007669"/>
    <property type="project" value="InterPro"/>
</dbReference>
<name>A0A673JGL4_9TELE</name>
<dbReference type="Gene3D" id="3.10.20.90">
    <property type="entry name" value="Phosphatidylinositol 3-kinase Catalytic Subunit, Chain A, domain 1"/>
    <property type="match status" value="1"/>
</dbReference>
<feature type="coiled-coil region" evidence="5">
    <location>
        <begin position="485"/>
        <end position="512"/>
    </location>
</feature>
<evidence type="ECO:0000256" key="4">
    <source>
        <dbReference type="PIRSR" id="PIRSR002305-1"/>
    </source>
</evidence>
<dbReference type="InterPro" id="IPR029071">
    <property type="entry name" value="Ubiquitin-like_domsf"/>
</dbReference>
<dbReference type="Proteomes" id="UP000472270">
    <property type="component" value="Unassembled WGS sequence"/>
</dbReference>
<dbReference type="InterPro" id="IPR011174">
    <property type="entry name" value="ERM"/>
</dbReference>
<organism evidence="7 8">
    <name type="scientific">Sinocyclocheilus rhinocerous</name>
    <dbReference type="NCBI Taxonomy" id="307959"/>
    <lineage>
        <taxon>Eukaryota</taxon>
        <taxon>Metazoa</taxon>
        <taxon>Chordata</taxon>
        <taxon>Craniata</taxon>
        <taxon>Vertebrata</taxon>
        <taxon>Euteleostomi</taxon>
        <taxon>Actinopterygii</taxon>
        <taxon>Neopterygii</taxon>
        <taxon>Teleostei</taxon>
        <taxon>Ostariophysi</taxon>
        <taxon>Cypriniformes</taxon>
        <taxon>Cyprinidae</taxon>
        <taxon>Cyprininae</taxon>
        <taxon>Sinocyclocheilus</taxon>
    </lineage>
</organism>
<dbReference type="SUPFAM" id="SSF48678">
    <property type="entry name" value="Moesin tail domain"/>
    <property type="match status" value="1"/>
</dbReference>
<dbReference type="PRINTS" id="PR00661">
    <property type="entry name" value="ERMFAMILY"/>
</dbReference>
<dbReference type="InterPro" id="IPR046810">
    <property type="entry name" value="ERM_helical"/>
</dbReference>
<dbReference type="SUPFAM" id="SSF47031">
    <property type="entry name" value="Second domain of FERM"/>
    <property type="match status" value="1"/>
</dbReference>
<dbReference type="PRINTS" id="PR00935">
    <property type="entry name" value="BAND41"/>
</dbReference>
<dbReference type="SUPFAM" id="SSF50729">
    <property type="entry name" value="PH domain-like"/>
    <property type="match status" value="1"/>
</dbReference>
<dbReference type="CDD" id="cd17187">
    <property type="entry name" value="FERM_F1_ERM"/>
    <property type="match status" value="1"/>
</dbReference>
<keyword evidence="2" id="KW-1003">Cell membrane</keyword>
<accession>A0A673JGL4</accession>
<dbReference type="SMART" id="SM00295">
    <property type="entry name" value="B41"/>
    <property type="match status" value="1"/>
</dbReference>
<comment type="subcellular location">
    <subcellularLocation>
        <location evidence="1">Cell membrane</location>
        <topology evidence="1">Peripheral membrane protein</topology>
    </subcellularLocation>
</comment>
<evidence type="ECO:0000313" key="7">
    <source>
        <dbReference type="Ensembl" id="ENSSRHP00000052999.1"/>
    </source>
</evidence>
<feature type="binding site" evidence="4">
    <location>
        <position position="287"/>
    </location>
    <ligand>
        <name>a 1,2-diacyl-sn-glycero-3-phospho-(1D-myo-inositol)</name>
        <dbReference type="ChEBI" id="CHEBI:57880"/>
    </ligand>
</feature>
<dbReference type="FunFam" id="1.20.80.10:FF:000002">
    <property type="entry name" value="radixin isoform X1"/>
    <property type="match status" value="1"/>
</dbReference>
<dbReference type="InterPro" id="IPR011993">
    <property type="entry name" value="PH-like_dom_sf"/>
</dbReference>
<dbReference type="InterPro" id="IPR018980">
    <property type="entry name" value="FERM_PH-like_C"/>
</dbReference>
<keyword evidence="8" id="KW-1185">Reference proteome</keyword>
<dbReference type="SUPFAM" id="SSF54236">
    <property type="entry name" value="Ubiquitin-like"/>
    <property type="match status" value="1"/>
</dbReference>
<protein>
    <submittedName>
        <fullName evidence="7">Ezrin-like</fullName>
    </submittedName>
</protein>
<dbReference type="InterPro" id="IPR011259">
    <property type="entry name" value="ERM_C_dom"/>
</dbReference>
<dbReference type="InterPro" id="IPR008954">
    <property type="entry name" value="Moesin_tail_sf"/>
</dbReference>
<dbReference type="CDD" id="cd14473">
    <property type="entry name" value="FERM_B-lobe"/>
    <property type="match status" value="1"/>
</dbReference>
<dbReference type="InterPro" id="IPR019748">
    <property type="entry name" value="FERM_central"/>
</dbReference>
<dbReference type="Pfam" id="PF00769">
    <property type="entry name" value="ERM_C"/>
    <property type="match status" value="1"/>
</dbReference>
<dbReference type="Ensembl" id="ENSSRHT00000054482.1">
    <property type="protein sequence ID" value="ENSSRHP00000052999.1"/>
    <property type="gene ID" value="ENSSRHG00000025812.1"/>
</dbReference>
<dbReference type="InterPro" id="IPR035963">
    <property type="entry name" value="FERM_2"/>
</dbReference>
<proteinExistence type="predicted"/>
<dbReference type="InterPro" id="IPR000798">
    <property type="entry name" value="Ez/rad/moesin-like"/>
</dbReference>
<feature type="binding site" evidence="4">
    <location>
        <begin position="69"/>
        <end position="72"/>
    </location>
    <ligand>
        <name>a 1,2-diacyl-sn-glycero-3-phospho-(1D-myo-inositol)</name>
        <dbReference type="ChEBI" id="CHEBI:57880"/>
    </ligand>
</feature>
<evidence type="ECO:0000256" key="1">
    <source>
        <dbReference type="ARBA" id="ARBA00004202"/>
    </source>
</evidence>
<sequence length="547" mass="64152">MTLKTLTYVRSLQINVRVTTVDAELEFAIQSVTTGKQLFEQVVKTVGLREVWYFGLQYTDTKGILTWLKLDKKVSSQEVKQENPLQFKFRAKYYPEDVAEELIQDITKKLFFLQVKEGILSDENYCPPETAVLLASYSVQAKFGDHAPETHKPGYLTTERLLPQRVLDQHKLSKEQWEERIQIWHEEHRGILKEDAVLEYLKISQDLEMYGINYFDIKNKKGTDLWLGVDALGLNIYEKDDRLTPKIGFPWSEIRNISFSDKKFIIKPIDKKAPDFVFYASRLRINKRILQLCMGNHELYMQRRKPDTIEVQQMKAQAREEKHQRQMERARILEEERRRVEEEAARLEAERQAALMAKEELARQAEDQMKTQEQLAADLAEYTAKIALLEEARRVKEEEANEWQNRAKEVQDDLEKTREELQHVMSSPVVATPMAAPMMAMMEEPLENDHDDHEENNSTYSAELQVEGIEDHRNEEERVTEAEKNERVQKQLMALSSELAEARDDSKKTKNDILHNENVQAGRDKYKTLRQIRMGNTKQRIDEFEAL</sequence>
<dbReference type="CDD" id="cd13194">
    <property type="entry name" value="FERM_C_ERM"/>
    <property type="match status" value="1"/>
</dbReference>
<keyword evidence="3" id="KW-0472">Membrane</keyword>
<dbReference type="Pfam" id="PF20492">
    <property type="entry name" value="ERM_helical"/>
    <property type="match status" value="1"/>
</dbReference>
<dbReference type="Gene3D" id="1.20.5.450">
    <property type="match status" value="1"/>
</dbReference>
<dbReference type="Pfam" id="PF00373">
    <property type="entry name" value="FERM_M"/>
    <property type="match status" value="1"/>
</dbReference>
<dbReference type="Pfam" id="PF09380">
    <property type="entry name" value="FERM_C"/>
    <property type="match status" value="1"/>
</dbReference>
<dbReference type="Gene3D" id="6.10.360.10">
    <property type="match status" value="1"/>
</dbReference>
<dbReference type="Gene3D" id="1.20.80.10">
    <property type="match status" value="1"/>
</dbReference>
<dbReference type="FunFam" id="3.10.20.90:FF:000013">
    <property type="entry name" value="radixin isoform X1"/>
    <property type="match status" value="1"/>
</dbReference>
<keyword evidence="5" id="KW-0175">Coiled coil</keyword>
<dbReference type="PIRSF" id="PIRSF002305">
    <property type="entry name" value="ERM"/>
    <property type="match status" value="1"/>
</dbReference>
<evidence type="ECO:0000259" key="6">
    <source>
        <dbReference type="PROSITE" id="PS50057"/>
    </source>
</evidence>
<dbReference type="PROSITE" id="PS50057">
    <property type="entry name" value="FERM_3"/>
    <property type="match status" value="1"/>
</dbReference>
<feature type="domain" description="FERM" evidence="6">
    <location>
        <begin position="14"/>
        <end position="304"/>
    </location>
</feature>
<gene>
    <name evidence="7" type="primary">LOC107739227</name>
</gene>
<feature type="coiled-coil region" evidence="5">
    <location>
        <begin position="311"/>
        <end position="427"/>
    </location>
</feature>
<dbReference type="GO" id="GO:0005886">
    <property type="term" value="C:plasma membrane"/>
    <property type="evidence" value="ECO:0007669"/>
    <property type="project" value="UniProtKB-SubCell"/>
</dbReference>
<dbReference type="InterPro" id="IPR014352">
    <property type="entry name" value="FERM/acyl-CoA-bd_prot_sf"/>
</dbReference>